<evidence type="ECO:0000313" key="1">
    <source>
        <dbReference type="EMBL" id="GER37443.1"/>
    </source>
</evidence>
<accession>A0A5A7PX39</accession>
<gene>
    <name evidence="1" type="ORF">STAS_13853</name>
</gene>
<evidence type="ECO:0000313" key="2">
    <source>
        <dbReference type="Proteomes" id="UP000325081"/>
    </source>
</evidence>
<sequence>MPHQTTPLVSLYSSKSLGDLRRKSEILWGLGRLICLRCWSRFLKGIMFSGSDLRISNKCRIFITILCFSVTISRSCTRLFLLRSKIVDVDVYGVGRRRLSPVTKLGQQIRKTEKYELYFPSDTELWLRWWFISCYGVSGTAEDGGERRRTAEKIEEGAGLRFVSRNRDGGFGGRWLYGNLRRPISPAFHFWCLFSVKSMDPEEVVKLCNRLRLDLDEEPIL</sequence>
<dbReference type="AlphaFoldDB" id="A0A5A7PX39"/>
<proteinExistence type="predicted"/>
<protein>
    <submittedName>
        <fullName evidence="1">Alpha/beta-Hydrolases superfamily protein</fullName>
    </submittedName>
</protein>
<name>A0A5A7PX39_STRAF</name>
<dbReference type="EMBL" id="BKCP01005372">
    <property type="protein sequence ID" value="GER37443.1"/>
    <property type="molecule type" value="Genomic_DNA"/>
</dbReference>
<reference evidence="2" key="1">
    <citation type="journal article" date="2019" name="Curr. Biol.">
        <title>Genome Sequence of Striga asiatica Provides Insight into the Evolution of Plant Parasitism.</title>
        <authorList>
            <person name="Yoshida S."/>
            <person name="Kim S."/>
            <person name="Wafula E.K."/>
            <person name="Tanskanen J."/>
            <person name="Kim Y.M."/>
            <person name="Honaas L."/>
            <person name="Yang Z."/>
            <person name="Spallek T."/>
            <person name="Conn C.E."/>
            <person name="Ichihashi Y."/>
            <person name="Cheong K."/>
            <person name="Cui S."/>
            <person name="Der J.P."/>
            <person name="Gundlach H."/>
            <person name="Jiao Y."/>
            <person name="Hori C."/>
            <person name="Ishida J.K."/>
            <person name="Kasahara H."/>
            <person name="Kiba T."/>
            <person name="Kim M.S."/>
            <person name="Koo N."/>
            <person name="Laohavisit A."/>
            <person name="Lee Y.H."/>
            <person name="Lumba S."/>
            <person name="McCourt P."/>
            <person name="Mortimer J.C."/>
            <person name="Mutuku J.M."/>
            <person name="Nomura T."/>
            <person name="Sasaki-Sekimoto Y."/>
            <person name="Seto Y."/>
            <person name="Wang Y."/>
            <person name="Wakatake T."/>
            <person name="Sakakibara H."/>
            <person name="Demura T."/>
            <person name="Yamaguchi S."/>
            <person name="Yoneyama K."/>
            <person name="Manabe R.I."/>
            <person name="Nelson D.C."/>
            <person name="Schulman A.H."/>
            <person name="Timko M.P."/>
            <person name="dePamphilis C.W."/>
            <person name="Choi D."/>
            <person name="Shirasu K."/>
        </authorList>
    </citation>
    <scope>NUCLEOTIDE SEQUENCE [LARGE SCALE GENOMIC DNA]</scope>
    <source>
        <strain evidence="2">cv. UVA1</strain>
    </source>
</reference>
<dbReference type="GO" id="GO:0016787">
    <property type="term" value="F:hydrolase activity"/>
    <property type="evidence" value="ECO:0007669"/>
    <property type="project" value="UniProtKB-KW"/>
</dbReference>
<dbReference type="Proteomes" id="UP000325081">
    <property type="component" value="Unassembled WGS sequence"/>
</dbReference>
<comment type="caution">
    <text evidence="1">The sequence shown here is derived from an EMBL/GenBank/DDBJ whole genome shotgun (WGS) entry which is preliminary data.</text>
</comment>
<keyword evidence="2" id="KW-1185">Reference proteome</keyword>
<keyword evidence="1" id="KW-0378">Hydrolase</keyword>
<organism evidence="1 2">
    <name type="scientific">Striga asiatica</name>
    <name type="common">Asiatic witchweed</name>
    <name type="synonym">Buchnera asiatica</name>
    <dbReference type="NCBI Taxonomy" id="4170"/>
    <lineage>
        <taxon>Eukaryota</taxon>
        <taxon>Viridiplantae</taxon>
        <taxon>Streptophyta</taxon>
        <taxon>Embryophyta</taxon>
        <taxon>Tracheophyta</taxon>
        <taxon>Spermatophyta</taxon>
        <taxon>Magnoliopsida</taxon>
        <taxon>eudicotyledons</taxon>
        <taxon>Gunneridae</taxon>
        <taxon>Pentapetalae</taxon>
        <taxon>asterids</taxon>
        <taxon>lamiids</taxon>
        <taxon>Lamiales</taxon>
        <taxon>Orobanchaceae</taxon>
        <taxon>Buchnereae</taxon>
        <taxon>Striga</taxon>
    </lineage>
</organism>